<dbReference type="EMBL" id="JDSN01000040">
    <property type="protein sequence ID" value="KDB46487.1"/>
    <property type="molecule type" value="Genomic_DNA"/>
</dbReference>
<dbReference type="Pfam" id="PF17457">
    <property type="entry name" value="DUF5420"/>
    <property type="match status" value="1"/>
</dbReference>
<dbReference type="Proteomes" id="UP000027441">
    <property type="component" value="Unassembled WGS sequence"/>
</dbReference>
<dbReference type="InterPro" id="IPR035360">
    <property type="entry name" value="DUF5420"/>
</dbReference>
<proteinExistence type="predicted"/>
<sequence length="186" mass="21349">MSNVEFRFFKGDMSVEPLKTIDENWQNLREVRNQKLEEIFATIPFYNGWCGSETSMYGIVCDDDSPALNDVKSMKGYKIERYKGKNVIKPDRRYKAGKELDKKLRQCREILNEAPDFSNYSLKQLGLSCWVSYGTNLYIAVAGIANGQYIAKIPVKGEDCDLDDFPKVPDYLVEIKESEFLALQGK</sequence>
<dbReference type="RefSeq" id="WP_021118240.1">
    <property type="nucleotide sequence ID" value="NZ_JDSN01000040.1"/>
</dbReference>
<accession>A0A836MBY2</accession>
<reference evidence="1 2" key="1">
    <citation type="submission" date="2014-02" db="EMBL/GenBank/DDBJ databases">
        <title>Comparative genomics of Haemophilus parasuis isolated from pig lungs.</title>
        <authorList>
            <person name="Kittichotirat W."/>
            <person name="Bumgarner R.E."/>
            <person name="Lawrence P."/>
        </authorList>
    </citation>
    <scope>NUCLEOTIDE SEQUENCE [LARGE SCALE GENOMIC DNA]</scope>
    <source>
        <strain evidence="1 2">HPS9</strain>
    </source>
</reference>
<dbReference type="AlphaFoldDB" id="A0A836MBY2"/>
<evidence type="ECO:0000313" key="1">
    <source>
        <dbReference type="EMBL" id="KDB46487.1"/>
    </source>
</evidence>
<evidence type="ECO:0000313" key="2">
    <source>
        <dbReference type="Proteomes" id="UP000027441"/>
    </source>
</evidence>
<name>A0A836MBY2_GLAPU</name>
<protein>
    <submittedName>
        <fullName evidence="1">Uncharacterized protein</fullName>
    </submittedName>
</protein>
<organism evidence="1 2">
    <name type="scientific">Glaesserella parasuis HPS9</name>
    <dbReference type="NCBI Taxonomy" id="1450513"/>
    <lineage>
        <taxon>Bacteria</taxon>
        <taxon>Pseudomonadati</taxon>
        <taxon>Pseudomonadota</taxon>
        <taxon>Gammaproteobacteria</taxon>
        <taxon>Pasteurellales</taxon>
        <taxon>Pasteurellaceae</taxon>
        <taxon>Glaesserella</taxon>
    </lineage>
</organism>
<gene>
    <name evidence="1" type="ORF">HPS9_04655</name>
</gene>
<comment type="caution">
    <text evidence="1">The sequence shown here is derived from an EMBL/GenBank/DDBJ whole genome shotgun (WGS) entry which is preliminary data.</text>
</comment>